<evidence type="ECO:0000313" key="1">
    <source>
        <dbReference type="EMBL" id="KAK2580701.1"/>
    </source>
</evidence>
<reference evidence="1" key="1">
    <citation type="submission" date="2021-08" db="EMBL/GenBank/DDBJ databases">
        <authorList>
            <person name="Misof B."/>
            <person name="Oliver O."/>
            <person name="Podsiadlowski L."/>
            <person name="Donath A."/>
            <person name="Peters R."/>
            <person name="Mayer C."/>
            <person name="Rust J."/>
            <person name="Gunkel S."/>
            <person name="Lesny P."/>
            <person name="Martin S."/>
            <person name="Oeyen J.P."/>
            <person name="Petersen M."/>
            <person name="Panagiotis P."/>
            <person name="Wilbrandt J."/>
            <person name="Tanja T."/>
        </authorList>
    </citation>
    <scope>NUCLEOTIDE SEQUENCE</scope>
    <source>
        <strain evidence="1">GBR_01_08_01A</strain>
        <tissue evidence="1">Thorax + abdomen</tissue>
    </source>
</reference>
<accession>A0AAD9RK95</accession>
<sequence>MIVNIPNFLDGPDSLRRKRQKHNNNPNALVLRHVQTEAGKNDGLLNQPVQYNFNLLKLEPVEPGPLYGGSIASPGSLSLYSVDATSPQPNMQTLRPQVSPGRTPSPMEYNPYTPPLMQPQLSPQYQPSSSNMTQPPSVGLNVQQQYQFLQQNNPHGSEQLMLNQVTSEHDVANLLSIHNAGNLQYSFDLGLNQLDLAEIADFGTTLSENLSSGLSISESTKPETNEHANLEAHGMEESNNMTDSFTKLTNTTIQELRNLNNMYKTTTNNDS</sequence>
<name>A0AAD9RK95_9HYME</name>
<keyword evidence="2" id="KW-1185">Reference proteome</keyword>
<organism evidence="1 2">
    <name type="scientific">Odynerus spinipes</name>
    <dbReference type="NCBI Taxonomy" id="1348599"/>
    <lineage>
        <taxon>Eukaryota</taxon>
        <taxon>Metazoa</taxon>
        <taxon>Ecdysozoa</taxon>
        <taxon>Arthropoda</taxon>
        <taxon>Hexapoda</taxon>
        <taxon>Insecta</taxon>
        <taxon>Pterygota</taxon>
        <taxon>Neoptera</taxon>
        <taxon>Endopterygota</taxon>
        <taxon>Hymenoptera</taxon>
        <taxon>Apocrita</taxon>
        <taxon>Aculeata</taxon>
        <taxon>Vespoidea</taxon>
        <taxon>Vespidae</taxon>
        <taxon>Eumeninae</taxon>
        <taxon>Odynerus</taxon>
    </lineage>
</organism>
<proteinExistence type="predicted"/>
<dbReference type="AlphaFoldDB" id="A0AAD9RK95"/>
<evidence type="ECO:0000313" key="2">
    <source>
        <dbReference type="Proteomes" id="UP001258017"/>
    </source>
</evidence>
<protein>
    <submittedName>
        <fullName evidence="1">Uncharacterized protein</fullName>
    </submittedName>
</protein>
<comment type="caution">
    <text evidence="1">The sequence shown here is derived from an EMBL/GenBank/DDBJ whole genome shotgun (WGS) entry which is preliminary data.</text>
</comment>
<dbReference type="EMBL" id="JAIFRP010000047">
    <property type="protein sequence ID" value="KAK2580701.1"/>
    <property type="molecule type" value="Genomic_DNA"/>
</dbReference>
<gene>
    <name evidence="1" type="ORF">KPH14_011331</name>
</gene>
<dbReference type="Proteomes" id="UP001258017">
    <property type="component" value="Unassembled WGS sequence"/>
</dbReference>
<reference evidence="1" key="2">
    <citation type="journal article" date="2023" name="Commun. Biol.">
        <title>Intrasexual cuticular hydrocarbon dimorphism in a wasp sheds light on hydrocarbon biosynthesis genes in Hymenoptera.</title>
        <authorList>
            <person name="Moris V.C."/>
            <person name="Podsiadlowski L."/>
            <person name="Martin S."/>
            <person name="Oeyen J.P."/>
            <person name="Donath A."/>
            <person name="Petersen M."/>
            <person name="Wilbrandt J."/>
            <person name="Misof B."/>
            <person name="Liedtke D."/>
            <person name="Thamm M."/>
            <person name="Scheiner R."/>
            <person name="Schmitt T."/>
            <person name="Niehuis O."/>
        </authorList>
    </citation>
    <scope>NUCLEOTIDE SEQUENCE</scope>
    <source>
        <strain evidence="1">GBR_01_08_01A</strain>
    </source>
</reference>